<evidence type="ECO:0000313" key="9">
    <source>
        <dbReference type="Proteomes" id="UP000799767"/>
    </source>
</evidence>
<sequence>MAFVRNNSAGTPHVHDFNAGVRSGTDSDEDQKDFVSPDEEKRSDPFAPTDNELVKDGLDSDMRRTSIAEHSVDDVGADLYLEAEQMGLPRLEQLNNRVRWKLDLIIMPIVASTHALQFLNKSSPNFVAALGIIPELGLGHGRYAWVAAIFNFGFVAWSFPTNLIIQRVPIAKYTGSVVLVWALLQMCAAATENYGGILAVRFILGMFEAAIAPSAMNIVALWYPRNEAPFRLCLVLGCNGGAWVIASLLSYGVGHATHAAVHPWQLYFLVCGCLNFLIGIIFLIFVPDTPHNAWWLTREEKVCAVWRTSKNMVGLKTKKFKKDQALEAVLDFKVWCTWIMAAAIGIIIGGVINFMSALVESFGYSDIKSTILQLPIGAIAFVVVPLAGLFATFVPNTRCLTIILLCLPPLGGLIGIRVLPIPHHHFDLLGCAWLQLLVLGLICLNWIVMTANIGGHTKRTVANGVWFVIFGAGNIGGTHVRPPLHTHTQSPPSPANPDHQIFLANQAPQYFTAITVLYICYAIIIVTAASLWLHMVIENRRRERKMLAAGKTFDETEREAVVHGFKDETDKTNQGFRYAY</sequence>
<evidence type="ECO:0000256" key="1">
    <source>
        <dbReference type="ARBA" id="ARBA00004141"/>
    </source>
</evidence>
<dbReference type="RefSeq" id="XP_033588900.1">
    <property type="nucleotide sequence ID" value="XM_033729685.1"/>
</dbReference>
<dbReference type="GO" id="GO:0022857">
    <property type="term" value="F:transmembrane transporter activity"/>
    <property type="evidence" value="ECO:0007669"/>
    <property type="project" value="InterPro"/>
</dbReference>
<dbReference type="PANTHER" id="PTHR43791:SF97">
    <property type="entry name" value="ALLANTOATE TRANSPORTER, PUTATIVE (AFU_ORTHOLOGUE AFUA_1G14700)-RELATED"/>
    <property type="match status" value="1"/>
</dbReference>
<keyword evidence="2" id="KW-0813">Transport</keyword>
<organism evidence="8 9">
    <name type="scientific">Neohortaea acidophila</name>
    <dbReference type="NCBI Taxonomy" id="245834"/>
    <lineage>
        <taxon>Eukaryota</taxon>
        <taxon>Fungi</taxon>
        <taxon>Dikarya</taxon>
        <taxon>Ascomycota</taxon>
        <taxon>Pezizomycotina</taxon>
        <taxon>Dothideomycetes</taxon>
        <taxon>Dothideomycetidae</taxon>
        <taxon>Mycosphaerellales</taxon>
        <taxon>Teratosphaeriaceae</taxon>
        <taxon>Neohortaea</taxon>
    </lineage>
</organism>
<feature type="transmembrane region" description="Helical" evidence="7">
    <location>
        <begin position="371"/>
        <end position="394"/>
    </location>
</feature>
<dbReference type="GO" id="GO:0016020">
    <property type="term" value="C:membrane"/>
    <property type="evidence" value="ECO:0007669"/>
    <property type="project" value="UniProtKB-SubCell"/>
</dbReference>
<feature type="transmembrane region" description="Helical" evidence="7">
    <location>
        <begin position="510"/>
        <end position="537"/>
    </location>
</feature>
<dbReference type="GeneID" id="54470687"/>
<name>A0A6A6PQE4_9PEZI</name>
<evidence type="ECO:0000256" key="4">
    <source>
        <dbReference type="ARBA" id="ARBA00022989"/>
    </source>
</evidence>
<feature type="compositionally biased region" description="Basic and acidic residues" evidence="6">
    <location>
        <begin position="32"/>
        <end position="44"/>
    </location>
</feature>
<feature type="transmembrane region" description="Helical" evidence="7">
    <location>
        <begin position="170"/>
        <end position="190"/>
    </location>
</feature>
<gene>
    <name evidence="8" type="ORF">BDY17DRAFT_158196</name>
</gene>
<feature type="transmembrane region" description="Helical" evidence="7">
    <location>
        <begin position="202"/>
        <end position="223"/>
    </location>
</feature>
<keyword evidence="9" id="KW-1185">Reference proteome</keyword>
<feature type="transmembrane region" description="Helical" evidence="7">
    <location>
        <begin position="229"/>
        <end position="254"/>
    </location>
</feature>
<dbReference type="Gene3D" id="1.20.1250.20">
    <property type="entry name" value="MFS general substrate transporter like domains"/>
    <property type="match status" value="1"/>
</dbReference>
<evidence type="ECO:0000256" key="3">
    <source>
        <dbReference type="ARBA" id="ARBA00022692"/>
    </source>
</evidence>
<protein>
    <submittedName>
        <fullName evidence="8">Major facilitator superfamily domain-containing protein</fullName>
    </submittedName>
</protein>
<dbReference type="SUPFAM" id="SSF103473">
    <property type="entry name" value="MFS general substrate transporter"/>
    <property type="match status" value="1"/>
</dbReference>
<feature type="region of interest" description="Disordered" evidence="6">
    <location>
        <begin position="1"/>
        <end position="59"/>
    </location>
</feature>
<evidence type="ECO:0000256" key="7">
    <source>
        <dbReference type="SAM" id="Phobius"/>
    </source>
</evidence>
<feature type="transmembrane region" description="Helical" evidence="7">
    <location>
        <begin position="426"/>
        <end position="448"/>
    </location>
</feature>
<evidence type="ECO:0000256" key="6">
    <source>
        <dbReference type="SAM" id="MobiDB-lite"/>
    </source>
</evidence>
<keyword evidence="4 7" id="KW-1133">Transmembrane helix</keyword>
<feature type="transmembrane region" description="Helical" evidence="7">
    <location>
        <begin position="400"/>
        <end position="419"/>
    </location>
</feature>
<feature type="transmembrane region" description="Helical" evidence="7">
    <location>
        <begin position="266"/>
        <end position="286"/>
    </location>
</feature>
<dbReference type="Proteomes" id="UP000799767">
    <property type="component" value="Unassembled WGS sequence"/>
</dbReference>
<feature type="compositionally biased region" description="Polar residues" evidence="6">
    <location>
        <begin position="1"/>
        <end position="10"/>
    </location>
</feature>
<feature type="transmembrane region" description="Helical" evidence="7">
    <location>
        <begin position="143"/>
        <end position="164"/>
    </location>
</feature>
<feature type="transmembrane region" description="Helical" evidence="7">
    <location>
        <begin position="338"/>
        <end position="359"/>
    </location>
</feature>
<dbReference type="InterPro" id="IPR036259">
    <property type="entry name" value="MFS_trans_sf"/>
</dbReference>
<keyword evidence="3 7" id="KW-0812">Transmembrane</keyword>
<evidence type="ECO:0000256" key="5">
    <source>
        <dbReference type="ARBA" id="ARBA00023136"/>
    </source>
</evidence>
<accession>A0A6A6PQE4</accession>
<proteinExistence type="predicted"/>
<reference evidence="8" key="1">
    <citation type="journal article" date="2020" name="Stud. Mycol.">
        <title>101 Dothideomycetes genomes: a test case for predicting lifestyles and emergence of pathogens.</title>
        <authorList>
            <person name="Haridas S."/>
            <person name="Albert R."/>
            <person name="Binder M."/>
            <person name="Bloem J."/>
            <person name="Labutti K."/>
            <person name="Salamov A."/>
            <person name="Andreopoulos B."/>
            <person name="Baker S."/>
            <person name="Barry K."/>
            <person name="Bills G."/>
            <person name="Bluhm B."/>
            <person name="Cannon C."/>
            <person name="Castanera R."/>
            <person name="Culley D."/>
            <person name="Daum C."/>
            <person name="Ezra D."/>
            <person name="Gonzalez J."/>
            <person name="Henrissat B."/>
            <person name="Kuo A."/>
            <person name="Liang C."/>
            <person name="Lipzen A."/>
            <person name="Lutzoni F."/>
            <person name="Magnuson J."/>
            <person name="Mondo S."/>
            <person name="Nolan M."/>
            <person name="Ohm R."/>
            <person name="Pangilinan J."/>
            <person name="Park H.-J."/>
            <person name="Ramirez L."/>
            <person name="Alfaro M."/>
            <person name="Sun H."/>
            <person name="Tritt A."/>
            <person name="Yoshinaga Y."/>
            <person name="Zwiers L.-H."/>
            <person name="Turgeon B."/>
            <person name="Goodwin S."/>
            <person name="Spatafora J."/>
            <person name="Crous P."/>
            <person name="Grigoriev I."/>
        </authorList>
    </citation>
    <scope>NUCLEOTIDE SEQUENCE</scope>
    <source>
        <strain evidence="8">CBS 113389</strain>
    </source>
</reference>
<dbReference type="InterPro" id="IPR011701">
    <property type="entry name" value="MFS"/>
</dbReference>
<dbReference type="OrthoDB" id="6730379at2759"/>
<dbReference type="EMBL" id="MU001636">
    <property type="protein sequence ID" value="KAF2482330.1"/>
    <property type="molecule type" value="Genomic_DNA"/>
</dbReference>
<evidence type="ECO:0000313" key="8">
    <source>
        <dbReference type="EMBL" id="KAF2482330.1"/>
    </source>
</evidence>
<keyword evidence="5 7" id="KW-0472">Membrane</keyword>
<evidence type="ECO:0000256" key="2">
    <source>
        <dbReference type="ARBA" id="ARBA00022448"/>
    </source>
</evidence>
<dbReference type="Pfam" id="PF07690">
    <property type="entry name" value="MFS_1"/>
    <property type="match status" value="1"/>
</dbReference>
<dbReference type="AlphaFoldDB" id="A0A6A6PQE4"/>
<comment type="subcellular location">
    <subcellularLocation>
        <location evidence="1">Membrane</location>
        <topology evidence="1">Multi-pass membrane protein</topology>
    </subcellularLocation>
</comment>
<dbReference type="PANTHER" id="PTHR43791">
    <property type="entry name" value="PERMEASE-RELATED"/>
    <property type="match status" value="1"/>
</dbReference>